<keyword evidence="10" id="KW-1185">Reference proteome</keyword>
<reference evidence="9 10" key="1">
    <citation type="submission" date="2024-10" db="EMBL/GenBank/DDBJ databases">
        <title>The Natural Products Discovery Center: Release of the First 8490 Sequenced Strains for Exploring Actinobacteria Biosynthetic Diversity.</title>
        <authorList>
            <person name="Kalkreuter E."/>
            <person name="Kautsar S.A."/>
            <person name="Yang D."/>
            <person name="Bader C.D."/>
            <person name="Teijaro C.N."/>
            <person name="Fluegel L."/>
            <person name="Davis C.M."/>
            <person name="Simpson J.R."/>
            <person name="Lauterbach L."/>
            <person name="Steele A.D."/>
            <person name="Gui C."/>
            <person name="Meng S."/>
            <person name="Li G."/>
            <person name="Viehrig K."/>
            <person name="Ye F."/>
            <person name="Su P."/>
            <person name="Kiefer A.F."/>
            <person name="Nichols A."/>
            <person name="Cepeda A.J."/>
            <person name="Yan W."/>
            <person name="Fan B."/>
            <person name="Jiang Y."/>
            <person name="Adhikari A."/>
            <person name="Zheng C.-J."/>
            <person name="Schuster L."/>
            <person name="Cowan T.M."/>
            <person name="Smanski M.J."/>
            <person name="Chevrette M.G."/>
            <person name="De Carvalho L.P.S."/>
            <person name="Shen B."/>
        </authorList>
    </citation>
    <scope>NUCLEOTIDE SEQUENCE [LARGE SCALE GENOMIC DNA]</scope>
    <source>
        <strain evidence="9 10">NPDC002593</strain>
    </source>
</reference>
<keyword evidence="2 7" id="KW-0813">Transport</keyword>
<feature type="transmembrane region" description="Helical" evidence="7">
    <location>
        <begin position="105"/>
        <end position="124"/>
    </location>
</feature>
<protein>
    <submittedName>
        <fullName evidence="9">ABC transporter permease</fullName>
    </submittedName>
</protein>
<dbReference type="RefSeq" id="WP_083895763.1">
    <property type="nucleotide sequence ID" value="NZ_JBIAQY010000012.1"/>
</dbReference>
<keyword evidence="6 7" id="KW-0472">Membrane</keyword>
<feature type="transmembrane region" description="Helical" evidence="7">
    <location>
        <begin position="164"/>
        <end position="183"/>
    </location>
</feature>
<dbReference type="EMBL" id="JBIAQY010000012">
    <property type="protein sequence ID" value="MFF3572142.1"/>
    <property type="molecule type" value="Genomic_DNA"/>
</dbReference>
<feature type="transmembrane region" description="Helical" evidence="7">
    <location>
        <begin position="136"/>
        <end position="158"/>
    </location>
</feature>
<comment type="caution">
    <text evidence="9">The sequence shown here is derived from an EMBL/GenBank/DDBJ whole genome shotgun (WGS) entry which is preliminary data.</text>
</comment>
<gene>
    <name evidence="9" type="ORF">ACFYXQ_30615</name>
</gene>
<dbReference type="PANTHER" id="PTHR30151:SF0">
    <property type="entry name" value="ABC TRANSPORTER PERMEASE PROTEIN MJ0413-RELATED"/>
    <property type="match status" value="1"/>
</dbReference>
<feature type="transmembrane region" description="Helical" evidence="7">
    <location>
        <begin position="264"/>
        <end position="290"/>
    </location>
</feature>
<evidence type="ECO:0000256" key="5">
    <source>
        <dbReference type="ARBA" id="ARBA00022989"/>
    </source>
</evidence>
<evidence type="ECO:0000256" key="3">
    <source>
        <dbReference type="ARBA" id="ARBA00022475"/>
    </source>
</evidence>
<dbReference type="InterPro" id="IPR000515">
    <property type="entry name" value="MetI-like"/>
</dbReference>
<feature type="domain" description="ABC transmembrane type-1" evidence="8">
    <location>
        <begin position="98"/>
        <end position="286"/>
    </location>
</feature>
<name>A0ABW6S7A9_9NOCA</name>
<dbReference type="Pfam" id="PF00528">
    <property type="entry name" value="BPD_transp_1"/>
    <property type="match status" value="1"/>
</dbReference>
<evidence type="ECO:0000256" key="2">
    <source>
        <dbReference type="ARBA" id="ARBA00022448"/>
    </source>
</evidence>
<dbReference type="InterPro" id="IPR035906">
    <property type="entry name" value="MetI-like_sf"/>
</dbReference>
<dbReference type="PROSITE" id="PS50928">
    <property type="entry name" value="ABC_TM1"/>
    <property type="match status" value="1"/>
</dbReference>
<feature type="transmembrane region" description="Helical" evidence="7">
    <location>
        <begin position="228"/>
        <end position="252"/>
    </location>
</feature>
<keyword evidence="5 7" id="KW-1133">Transmembrane helix</keyword>
<dbReference type="Proteomes" id="UP001601992">
    <property type="component" value="Unassembled WGS sequence"/>
</dbReference>
<sequence length="302" mass="32101">MTRSVHVAQENPATAVTVMEAAAEHPDVADDRELVRPPRRSRAKQLARIGIPLVFAVVAIALWQLVVKVTGQPAYLVPGPLDVLDALRTGASDLIEPTIVTIKEAYLGFLLAAVSGFAVALVMARWRVAELGVYPYLVILQTVPIIAVAPIFVVWFGAGNATNIIIAAMLAVFPIAANTLQGLRSTDRNLVQLYRMAGAPPRTQLFSLRIPHAVPQIMTGLKIGASSAAIGAIVGEFAAGIGGGAGGLGYAITRYANQLQTPQLFAAVIVASVIALVLFGLVTLIEWLLLHRWHESATPQDE</sequence>
<evidence type="ECO:0000313" key="9">
    <source>
        <dbReference type="EMBL" id="MFF3572142.1"/>
    </source>
</evidence>
<dbReference type="PANTHER" id="PTHR30151">
    <property type="entry name" value="ALKANE SULFONATE ABC TRANSPORTER-RELATED, MEMBRANE SUBUNIT"/>
    <property type="match status" value="1"/>
</dbReference>
<evidence type="ECO:0000256" key="4">
    <source>
        <dbReference type="ARBA" id="ARBA00022692"/>
    </source>
</evidence>
<comment type="subcellular location">
    <subcellularLocation>
        <location evidence="1 7">Cell membrane</location>
        <topology evidence="1 7">Multi-pass membrane protein</topology>
    </subcellularLocation>
</comment>
<proteinExistence type="inferred from homology"/>
<evidence type="ECO:0000259" key="8">
    <source>
        <dbReference type="PROSITE" id="PS50928"/>
    </source>
</evidence>
<dbReference type="CDD" id="cd06261">
    <property type="entry name" value="TM_PBP2"/>
    <property type="match status" value="1"/>
</dbReference>
<evidence type="ECO:0000256" key="1">
    <source>
        <dbReference type="ARBA" id="ARBA00004651"/>
    </source>
</evidence>
<evidence type="ECO:0000256" key="6">
    <source>
        <dbReference type="ARBA" id="ARBA00023136"/>
    </source>
</evidence>
<evidence type="ECO:0000256" key="7">
    <source>
        <dbReference type="RuleBase" id="RU363032"/>
    </source>
</evidence>
<dbReference type="SUPFAM" id="SSF161098">
    <property type="entry name" value="MetI-like"/>
    <property type="match status" value="1"/>
</dbReference>
<dbReference type="Gene3D" id="1.10.3720.10">
    <property type="entry name" value="MetI-like"/>
    <property type="match status" value="1"/>
</dbReference>
<keyword evidence="4 7" id="KW-0812">Transmembrane</keyword>
<keyword evidence="3" id="KW-1003">Cell membrane</keyword>
<feature type="transmembrane region" description="Helical" evidence="7">
    <location>
        <begin position="46"/>
        <end position="66"/>
    </location>
</feature>
<accession>A0ABW6S7A9</accession>
<comment type="similarity">
    <text evidence="7">Belongs to the binding-protein-dependent transport system permease family.</text>
</comment>
<evidence type="ECO:0000313" key="10">
    <source>
        <dbReference type="Proteomes" id="UP001601992"/>
    </source>
</evidence>
<organism evidence="9 10">
    <name type="scientific">Nocardia jiangxiensis</name>
    <dbReference type="NCBI Taxonomy" id="282685"/>
    <lineage>
        <taxon>Bacteria</taxon>
        <taxon>Bacillati</taxon>
        <taxon>Actinomycetota</taxon>
        <taxon>Actinomycetes</taxon>
        <taxon>Mycobacteriales</taxon>
        <taxon>Nocardiaceae</taxon>
        <taxon>Nocardia</taxon>
    </lineage>
</organism>